<dbReference type="SUPFAM" id="SSF48150">
    <property type="entry name" value="DNA-glycosylase"/>
    <property type="match status" value="1"/>
</dbReference>
<keyword evidence="7" id="KW-0378">Hydrolase</keyword>
<keyword evidence="5" id="KW-0234">DNA repair</keyword>
<evidence type="ECO:0000256" key="4">
    <source>
        <dbReference type="ARBA" id="ARBA00022763"/>
    </source>
</evidence>
<dbReference type="PANTHER" id="PTHR43003">
    <property type="entry name" value="DNA-3-METHYLADENINE GLYCOSYLASE"/>
    <property type="match status" value="1"/>
</dbReference>
<dbReference type="InterPro" id="IPR051912">
    <property type="entry name" value="Alkylbase_DNA_Glycosylase/TA"/>
</dbReference>
<dbReference type="CDD" id="cd00056">
    <property type="entry name" value="ENDO3c"/>
    <property type="match status" value="1"/>
</dbReference>
<organism evidence="7">
    <name type="scientific">uncultured Solirubrobacteraceae bacterium</name>
    <dbReference type="NCBI Taxonomy" id="1162706"/>
    <lineage>
        <taxon>Bacteria</taxon>
        <taxon>Bacillati</taxon>
        <taxon>Actinomycetota</taxon>
        <taxon>Thermoleophilia</taxon>
        <taxon>Solirubrobacterales</taxon>
        <taxon>Solirubrobacteraceae</taxon>
        <taxon>environmental samples</taxon>
    </lineage>
</organism>
<evidence type="ECO:0000256" key="5">
    <source>
        <dbReference type="ARBA" id="ARBA00023204"/>
    </source>
</evidence>
<accession>A0A6J4SPU6</accession>
<feature type="domain" description="HhH-GPD" evidence="6">
    <location>
        <begin position="48"/>
        <end position="201"/>
    </location>
</feature>
<dbReference type="SMART" id="SM00478">
    <property type="entry name" value="ENDO3c"/>
    <property type="match status" value="1"/>
</dbReference>
<dbReference type="GO" id="GO:0005737">
    <property type="term" value="C:cytoplasm"/>
    <property type="evidence" value="ECO:0007669"/>
    <property type="project" value="TreeGrafter"/>
</dbReference>
<dbReference type="GO" id="GO:0006285">
    <property type="term" value="P:base-excision repair, AP site formation"/>
    <property type="evidence" value="ECO:0007669"/>
    <property type="project" value="TreeGrafter"/>
</dbReference>
<dbReference type="GO" id="GO:0006307">
    <property type="term" value="P:DNA alkylation repair"/>
    <property type="evidence" value="ECO:0007669"/>
    <property type="project" value="TreeGrafter"/>
</dbReference>
<comment type="similarity">
    <text evidence="2">Belongs to the alkylbase DNA glycosidase AlkA family.</text>
</comment>
<dbReference type="InterPro" id="IPR011257">
    <property type="entry name" value="DNA_glycosylase"/>
</dbReference>
<reference evidence="7" key="1">
    <citation type="submission" date="2020-02" db="EMBL/GenBank/DDBJ databases">
        <authorList>
            <person name="Meier V. D."/>
        </authorList>
    </citation>
    <scope>NUCLEOTIDE SEQUENCE</scope>
    <source>
        <strain evidence="7">AVDCRST_MAG30</strain>
    </source>
</reference>
<comment type="catalytic activity">
    <reaction evidence="1">
        <text>Hydrolysis of alkylated DNA, releasing 3-methyladenine, 3-methylguanine, 7-methylguanine and 7-methyladenine.</text>
        <dbReference type="EC" id="3.2.2.21"/>
    </reaction>
</comment>
<evidence type="ECO:0000256" key="3">
    <source>
        <dbReference type="ARBA" id="ARBA00012000"/>
    </source>
</evidence>
<evidence type="ECO:0000256" key="1">
    <source>
        <dbReference type="ARBA" id="ARBA00000086"/>
    </source>
</evidence>
<gene>
    <name evidence="7" type="ORF">AVDCRST_MAG30-1937</name>
</gene>
<dbReference type="InterPro" id="IPR003265">
    <property type="entry name" value="HhH-GPD_domain"/>
</dbReference>
<dbReference type="GO" id="GO:0032131">
    <property type="term" value="F:alkylated DNA binding"/>
    <property type="evidence" value="ECO:0007669"/>
    <property type="project" value="TreeGrafter"/>
</dbReference>
<sequence>MHAADAHLRRADPVLARLIDDFGGPLPIGRDARGRPAELYGSLVRSIAGQQLSVKAAAAIYKRLTARFDGRTPTPEEILADDPEELRAAAGFSRAKVAYLRSLAEHVIDGRLDLDHLTTLPDEDVVRELTAVKGIGEWTAHMFLMFTLHRPDVLPVGDLGVRNAVQKAYALAEPPAPADLAALAEPWRPHRTRASLYLWRSLDNEPAV</sequence>
<proteinExistence type="inferred from homology"/>
<dbReference type="FunFam" id="1.10.340.30:FF:000004">
    <property type="entry name" value="DNA-3-methyladenine glycosylase II"/>
    <property type="match status" value="1"/>
</dbReference>
<dbReference type="PANTHER" id="PTHR43003:SF5">
    <property type="entry name" value="DNA-3-METHYLADENINE GLYCOSYLASE"/>
    <property type="match status" value="1"/>
</dbReference>
<dbReference type="EMBL" id="CADCVS010000257">
    <property type="protein sequence ID" value="CAA9501384.1"/>
    <property type="molecule type" value="Genomic_DNA"/>
</dbReference>
<dbReference type="Gene3D" id="1.10.340.30">
    <property type="entry name" value="Hypothetical protein, domain 2"/>
    <property type="match status" value="1"/>
</dbReference>
<keyword evidence="4" id="KW-0227">DNA damage</keyword>
<dbReference type="AlphaFoldDB" id="A0A6J4SPU6"/>
<dbReference type="Pfam" id="PF00730">
    <property type="entry name" value="HhH-GPD"/>
    <property type="match status" value="1"/>
</dbReference>
<evidence type="ECO:0000259" key="6">
    <source>
        <dbReference type="SMART" id="SM00478"/>
    </source>
</evidence>
<protein>
    <recommendedName>
        <fullName evidence="3">DNA-3-methyladenine glycosylase II</fullName>
        <ecNumber evidence="3">3.2.2.21</ecNumber>
    </recommendedName>
</protein>
<dbReference type="GO" id="GO:0043916">
    <property type="term" value="F:DNA-7-methylguanine glycosylase activity"/>
    <property type="evidence" value="ECO:0007669"/>
    <property type="project" value="TreeGrafter"/>
</dbReference>
<name>A0A6J4SPU6_9ACTN</name>
<dbReference type="EC" id="3.2.2.21" evidence="3"/>
<evidence type="ECO:0000313" key="7">
    <source>
        <dbReference type="EMBL" id="CAA9501384.1"/>
    </source>
</evidence>
<evidence type="ECO:0000256" key="2">
    <source>
        <dbReference type="ARBA" id="ARBA00010817"/>
    </source>
</evidence>
<dbReference type="Gene3D" id="1.10.1670.40">
    <property type="match status" value="1"/>
</dbReference>
<dbReference type="GO" id="GO:0032993">
    <property type="term" value="C:protein-DNA complex"/>
    <property type="evidence" value="ECO:0007669"/>
    <property type="project" value="TreeGrafter"/>
</dbReference>
<dbReference type="GO" id="GO:0008725">
    <property type="term" value="F:DNA-3-methyladenine glycosylase activity"/>
    <property type="evidence" value="ECO:0007669"/>
    <property type="project" value="TreeGrafter"/>
</dbReference>
<keyword evidence="7" id="KW-0326">Glycosidase</keyword>